<evidence type="ECO:0000256" key="1">
    <source>
        <dbReference type="PROSITE-ProRule" id="PRU00464"/>
    </source>
</evidence>
<evidence type="ECO:0000259" key="2">
    <source>
        <dbReference type="PROSITE" id="PS51084"/>
    </source>
</evidence>
<dbReference type="PIRSF" id="PIRSF000714">
    <property type="entry name" value="HIT"/>
    <property type="match status" value="1"/>
</dbReference>
<dbReference type="Gene3D" id="3.30.428.10">
    <property type="entry name" value="HIT-like"/>
    <property type="match status" value="1"/>
</dbReference>
<reference evidence="3" key="1">
    <citation type="journal article" date="2021" name="Proc. Natl. Acad. Sci. U.S.A.">
        <title>Global biogeography of chemosynthetic symbionts reveals both localized and globally distributed symbiont groups. .</title>
        <authorList>
            <person name="Osvatic J.T."/>
            <person name="Wilkins L.G.E."/>
            <person name="Leibrecht L."/>
            <person name="Leray M."/>
            <person name="Zauner S."/>
            <person name="Polzin J."/>
            <person name="Camacho Y."/>
            <person name="Gros O."/>
            <person name="van Gils J.A."/>
            <person name="Eisen J.A."/>
            <person name="Petersen J.M."/>
            <person name="Yuen B."/>
        </authorList>
    </citation>
    <scope>NUCLEOTIDE SEQUENCE</scope>
    <source>
        <strain evidence="3">MAGL173</strain>
    </source>
</reference>
<sequence>MPADNPDFSLDPRLAADCHLLAEMELSQLLLMNNALLPWYILVPRVACDELHQLSHEQQKQLFEEINQISLFIKTDQSIDKLNTAAIGNIVRQMHIHIMGRKTSDPWWPGTVWGTAQRRAYKQTELNEIKRRLSLELPKTTNILQATAKA</sequence>
<comment type="caution">
    <text evidence="1">Lacks conserved residue(s) required for the propagation of feature annotation.</text>
</comment>
<dbReference type="SUPFAM" id="SSF54197">
    <property type="entry name" value="HIT-like"/>
    <property type="match status" value="1"/>
</dbReference>
<dbReference type="Pfam" id="PF01230">
    <property type="entry name" value="HIT"/>
    <property type="match status" value="1"/>
</dbReference>
<dbReference type="Proteomes" id="UP000886687">
    <property type="component" value="Unassembled WGS sequence"/>
</dbReference>
<dbReference type="PROSITE" id="PS51084">
    <property type="entry name" value="HIT_2"/>
    <property type="match status" value="1"/>
</dbReference>
<gene>
    <name evidence="3" type="ORF">JAZ04_15395</name>
</gene>
<name>A0A9E4N0S3_9GAMM</name>
<dbReference type="EMBL" id="JAEPDI010000012">
    <property type="protein sequence ID" value="MCG7940216.1"/>
    <property type="molecule type" value="Genomic_DNA"/>
</dbReference>
<proteinExistence type="predicted"/>
<dbReference type="AlphaFoldDB" id="A0A9E4N0S3"/>
<dbReference type="InterPro" id="IPR011146">
    <property type="entry name" value="HIT-like"/>
</dbReference>
<dbReference type="GO" id="GO:0003824">
    <property type="term" value="F:catalytic activity"/>
    <property type="evidence" value="ECO:0007669"/>
    <property type="project" value="InterPro"/>
</dbReference>
<organism evidence="3 4">
    <name type="scientific">Candidatus Thiodiazotropha lotti</name>
    <dbReference type="NCBI Taxonomy" id="2792787"/>
    <lineage>
        <taxon>Bacteria</taxon>
        <taxon>Pseudomonadati</taxon>
        <taxon>Pseudomonadota</taxon>
        <taxon>Gammaproteobacteria</taxon>
        <taxon>Chromatiales</taxon>
        <taxon>Sedimenticolaceae</taxon>
        <taxon>Candidatus Thiodiazotropha</taxon>
    </lineage>
</organism>
<protein>
    <submittedName>
        <fullName evidence="3">HIT family protein</fullName>
    </submittedName>
</protein>
<evidence type="ECO:0000313" key="4">
    <source>
        <dbReference type="Proteomes" id="UP000886687"/>
    </source>
</evidence>
<accession>A0A9E4N0S3</accession>
<evidence type="ECO:0000313" key="3">
    <source>
        <dbReference type="EMBL" id="MCG7940216.1"/>
    </source>
</evidence>
<dbReference type="InterPro" id="IPR036265">
    <property type="entry name" value="HIT-like_sf"/>
</dbReference>
<dbReference type="InterPro" id="IPR026026">
    <property type="entry name" value="HIT_Hint"/>
</dbReference>
<feature type="domain" description="HIT" evidence="2">
    <location>
        <begin position="7"/>
        <end position="108"/>
    </location>
</feature>
<comment type="caution">
    <text evidence="3">The sequence shown here is derived from an EMBL/GenBank/DDBJ whole genome shotgun (WGS) entry which is preliminary data.</text>
</comment>